<dbReference type="PROSITE" id="PS50109">
    <property type="entry name" value="HIS_KIN"/>
    <property type="match status" value="1"/>
</dbReference>
<organism evidence="14 15">
    <name type="scientific">Helicobacter canadensis MIT 98-5491</name>
    <dbReference type="NCBI Taxonomy" id="537970"/>
    <lineage>
        <taxon>Bacteria</taxon>
        <taxon>Pseudomonadati</taxon>
        <taxon>Campylobacterota</taxon>
        <taxon>Epsilonproteobacteria</taxon>
        <taxon>Campylobacterales</taxon>
        <taxon>Helicobacteraceae</taxon>
        <taxon>Helicobacter</taxon>
    </lineage>
</organism>
<dbReference type="Pfam" id="PF01627">
    <property type="entry name" value="Hpt"/>
    <property type="match status" value="1"/>
</dbReference>
<evidence type="ECO:0000256" key="2">
    <source>
        <dbReference type="ARBA" id="ARBA00012438"/>
    </source>
</evidence>
<keyword evidence="8" id="KW-0175">Coiled coil</keyword>
<dbReference type="Pfam" id="PF00072">
    <property type="entry name" value="Response_reg"/>
    <property type="match status" value="1"/>
</dbReference>
<evidence type="ECO:0000256" key="6">
    <source>
        <dbReference type="PROSITE-ProRule" id="PRU00110"/>
    </source>
</evidence>
<dbReference type="HOGENOM" id="CLU_000650_3_6_7"/>
<keyword evidence="15" id="KW-1185">Reference proteome</keyword>
<dbReference type="PROSITE" id="PS50110">
    <property type="entry name" value="RESPONSE_REGULATORY"/>
    <property type="match status" value="1"/>
</dbReference>
<keyword evidence="4" id="KW-0808">Transferase</keyword>
<dbReference type="InterPro" id="IPR036097">
    <property type="entry name" value="HisK_dim/P_sf"/>
</dbReference>
<feature type="domain" description="Response regulatory" evidence="11">
    <location>
        <begin position="672"/>
        <end position="790"/>
    </location>
</feature>
<accession>C5ZX21</accession>
<evidence type="ECO:0000259" key="12">
    <source>
        <dbReference type="PROSITE" id="PS50851"/>
    </source>
</evidence>
<dbReference type="FunFam" id="2.30.30.40:FF:000048">
    <property type="entry name" value="Chemotaxis protein CheA, putative"/>
    <property type="match status" value="1"/>
</dbReference>
<dbReference type="InterPro" id="IPR004105">
    <property type="entry name" value="CheA-like_dim"/>
</dbReference>
<feature type="coiled-coil region" evidence="8">
    <location>
        <begin position="12"/>
        <end position="39"/>
    </location>
</feature>
<dbReference type="InterPro" id="IPR004358">
    <property type="entry name" value="Sig_transdc_His_kin-like_C"/>
</dbReference>
<dbReference type="GO" id="GO:0005737">
    <property type="term" value="C:cytoplasm"/>
    <property type="evidence" value="ECO:0007669"/>
    <property type="project" value="InterPro"/>
</dbReference>
<dbReference type="GO" id="GO:0006935">
    <property type="term" value="P:chemotaxis"/>
    <property type="evidence" value="ECO:0007669"/>
    <property type="project" value="InterPro"/>
</dbReference>
<dbReference type="InterPro" id="IPR036641">
    <property type="entry name" value="HPT_dom_sf"/>
</dbReference>
<dbReference type="EC" id="2.7.13.3" evidence="2"/>
<dbReference type="InterPro" id="IPR008207">
    <property type="entry name" value="Sig_transdc_His_kin_Hpt_dom"/>
</dbReference>
<dbReference type="SUPFAM" id="SSF47226">
    <property type="entry name" value="Histidine-containing phosphotransfer domain, HPT domain"/>
    <property type="match status" value="1"/>
</dbReference>
<dbReference type="InterPro" id="IPR037006">
    <property type="entry name" value="CheA-like_homodim_sf"/>
</dbReference>
<dbReference type="SMART" id="SM01231">
    <property type="entry name" value="H-kinase_dim"/>
    <property type="match status" value="1"/>
</dbReference>
<keyword evidence="3 7" id="KW-0597">Phosphoprotein</keyword>
<dbReference type="PROSITE" id="PS50894">
    <property type="entry name" value="HPT"/>
    <property type="match status" value="1"/>
</dbReference>
<evidence type="ECO:0000256" key="3">
    <source>
        <dbReference type="ARBA" id="ARBA00022553"/>
    </source>
</evidence>
<dbReference type="eggNOG" id="COG2198">
    <property type="taxonomic scope" value="Bacteria"/>
</dbReference>
<dbReference type="SMART" id="SM00387">
    <property type="entry name" value="HATPase_c"/>
    <property type="match status" value="1"/>
</dbReference>
<dbReference type="Gene3D" id="1.20.120.160">
    <property type="entry name" value="HPT domain"/>
    <property type="match status" value="1"/>
</dbReference>
<dbReference type="CDD" id="cd16916">
    <property type="entry name" value="HATPase_CheA-like"/>
    <property type="match status" value="1"/>
</dbReference>
<evidence type="ECO:0000259" key="13">
    <source>
        <dbReference type="PROSITE" id="PS50894"/>
    </source>
</evidence>
<feature type="compositionally biased region" description="Basic and acidic residues" evidence="9">
    <location>
        <begin position="180"/>
        <end position="205"/>
    </location>
</feature>
<dbReference type="SUPFAM" id="SSF47384">
    <property type="entry name" value="Homodimeric domain of signal transducing histidine kinase"/>
    <property type="match status" value="1"/>
</dbReference>
<name>C5ZX21_9HELI</name>
<dbReference type="InterPro" id="IPR036890">
    <property type="entry name" value="HATPase_C_sf"/>
</dbReference>
<dbReference type="eggNOG" id="COG0643">
    <property type="taxonomic scope" value="Bacteria"/>
</dbReference>
<sequence length="798" mass="88839">MDEMQEILEDFLIEAFEMIEQLDQDLVELENRPEDLELLNRIFRVAHTIKGSGSFLNFSVLTHLTHHMEDVLNKARHGELIITPDIMDVVLESIDFMKKLLNAIRDTGTDANTGLDADIANVVARLDAISKGETPQETAAAAPAQQEAAQTQEAESQTKPEEEEKELDYSNMSPEEIEKEIERLLNKRQEEDKKKREDKKARGEVNDIQAPKEITETPAAATQAPKPSPKPADPKPQAKPTPRQDDNKTLATSVEQTIRVDVKRLDSLMNLIGELVLGKNRLIKIYNDVEERYEGEKFLEELNQVVASVSMVTTDIQLAVMKTRMLPIGRVFNKFPRMVRDLSRELGKNIELIISGEETELDKSIVEEIGDPLVHLIRNACDHGIESKEERIAAGKKEQGTVELKAYNEGNHIVVEITDDGKGMDPVILKSKAVEKGIISEREADSMTDREAYSLIFKAGFSTAKVVTNVSGRGVGMDVVKTNIEKLNGIIDVDSTYGEGTTLKLKIPLTLAIIQSLLVGVQEEYYAIPLASVIETVRISQDEIYTVENKSVLRLRNEVLPLVRLADIFGVDSVFDNAEQAYVVVIGLAENKIGVIVDFLIGQEEVVIKSLGSYLKGTEGIAGATIRGDGRVTLIVDIAAMMQMAKQVKVSINKLAQESETKKEKNSPSDYNVLIVDDSMTDRAIMKKSLKPLGISITEATNGMEALEIVKNGDKFFDAILIDIEMPKMDGYTLAGEIRKYAKFKNLPLIAVTSRTSKTDRMRGVESGMTEYITKPYSPEYLMNVVKRNINLTMEVTE</sequence>
<proteinExistence type="predicted"/>
<dbReference type="CDD" id="cd17546">
    <property type="entry name" value="REC_hyHK_CKI1_RcsC-like"/>
    <property type="match status" value="1"/>
</dbReference>
<dbReference type="SUPFAM" id="SSF50341">
    <property type="entry name" value="CheW-like"/>
    <property type="match status" value="1"/>
</dbReference>
<dbReference type="Gene3D" id="3.40.50.2300">
    <property type="match status" value="1"/>
</dbReference>
<evidence type="ECO:0000256" key="5">
    <source>
        <dbReference type="ARBA" id="ARBA00022777"/>
    </source>
</evidence>
<dbReference type="InterPro" id="IPR003594">
    <property type="entry name" value="HATPase_dom"/>
</dbReference>
<dbReference type="Proteomes" id="UP000007032">
    <property type="component" value="Chromosome"/>
</dbReference>
<evidence type="ECO:0000256" key="7">
    <source>
        <dbReference type="PROSITE-ProRule" id="PRU00169"/>
    </source>
</evidence>
<gene>
    <name evidence="14" type="primary">cheA</name>
    <name evidence="14" type="ORF">HCAN_0975</name>
</gene>
<dbReference type="InterPro" id="IPR036061">
    <property type="entry name" value="CheW-like_dom_sf"/>
</dbReference>
<dbReference type="PANTHER" id="PTHR43395:SF1">
    <property type="entry name" value="CHEMOTAXIS PROTEIN CHEA"/>
    <property type="match status" value="1"/>
</dbReference>
<evidence type="ECO:0000256" key="8">
    <source>
        <dbReference type="SAM" id="Coils"/>
    </source>
</evidence>
<dbReference type="SMART" id="SM00448">
    <property type="entry name" value="REC"/>
    <property type="match status" value="1"/>
</dbReference>
<feature type="domain" description="HPt" evidence="13">
    <location>
        <begin position="1"/>
        <end position="104"/>
    </location>
</feature>
<dbReference type="Pfam" id="PF01584">
    <property type="entry name" value="CheW"/>
    <property type="match status" value="1"/>
</dbReference>
<evidence type="ECO:0000259" key="11">
    <source>
        <dbReference type="PROSITE" id="PS50110"/>
    </source>
</evidence>
<dbReference type="Gene3D" id="1.10.287.560">
    <property type="entry name" value="Histidine kinase CheA-like, homodimeric domain"/>
    <property type="match status" value="1"/>
</dbReference>
<evidence type="ECO:0000313" key="15">
    <source>
        <dbReference type="Proteomes" id="UP000007032"/>
    </source>
</evidence>
<dbReference type="PRINTS" id="PR00344">
    <property type="entry name" value="BCTRLSENSOR"/>
</dbReference>
<dbReference type="RefSeq" id="WP_006655678.1">
    <property type="nucleotide sequence ID" value="NZ_CM000776.2"/>
</dbReference>
<evidence type="ECO:0000256" key="9">
    <source>
        <dbReference type="SAM" id="MobiDB-lite"/>
    </source>
</evidence>
<dbReference type="InterPro" id="IPR005467">
    <property type="entry name" value="His_kinase_dom"/>
</dbReference>
<dbReference type="AlphaFoldDB" id="C5ZX21"/>
<dbReference type="SMART" id="SM00260">
    <property type="entry name" value="CheW"/>
    <property type="match status" value="1"/>
</dbReference>
<feature type="region of interest" description="Disordered" evidence="9">
    <location>
        <begin position="133"/>
        <end position="252"/>
    </location>
</feature>
<keyword evidence="5" id="KW-0418">Kinase</keyword>
<evidence type="ECO:0000313" key="14">
    <source>
        <dbReference type="EMBL" id="EES89689.1"/>
    </source>
</evidence>
<evidence type="ECO:0000256" key="1">
    <source>
        <dbReference type="ARBA" id="ARBA00000085"/>
    </source>
</evidence>
<dbReference type="OrthoDB" id="9803176at2"/>
<dbReference type="InterPro" id="IPR051315">
    <property type="entry name" value="Bact_Chemotaxis_CheA"/>
</dbReference>
<dbReference type="CDD" id="cd00088">
    <property type="entry name" value="HPT"/>
    <property type="match status" value="1"/>
</dbReference>
<dbReference type="Pfam" id="PF02895">
    <property type="entry name" value="H-kinase_dim"/>
    <property type="match status" value="1"/>
</dbReference>
<dbReference type="SUPFAM" id="SSF55874">
    <property type="entry name" value="ATPase domain of HSP90 chaperone/DNA topoisomerase II/histidine kinase"/>
    <property type="match status" value="1"/>
</dbReference>
<feature type="domain" description="Histidine kinase" evidence="10">
    <location>
        <begin position="253"/>
        <end position="511"/>
    </location>
</feature>
<feature type="modified residue" description="Phosphohistidine" evidence="6">
    <location>
        <position position="47"/>
    </location>
</feature>
<dbReference type="Pfam" id="PF02518">
    <property type="entry name" value="HATPase_c"/>
    <property type="match status" value="1"/>
</dbReference>
<dbReference type="InterPro" id="IPR011006">
    <property type="entry name" value="CheY-like_superfamily"/>
</dbReference>
<dbReference type="FunFam" id="3.30.565.10:FF:000016">
    <property type="entry name" value="Chemotaxis protein CheA, putative"/>
    <property type="match status" value="1"/>
</dbReference>
<protein>
    <recommendedName>
        <fullName evidence="2">histidine kinase</fullName>
        <ecNumber evidence="2">2.7.13.3</ecNumber>
    </recommendedName>
</protein>
<dbReference type="STRING" id="537970.HCAN_0975"/>
<dbReference type="GO" id="GO:0000155">
    <property type="term" value="F:phosphorelay sensor kinase activity"/>
    <property type="evidence" value="ECO:0007669"/>
    <property type="project" value="InterPro"/>
</dbReference>
<dbReference type="Gene3D" id="2.30.30.40">
    <property type="entry name" value="SH3 Domains"/>
    <property type="match status" value="1"/>
</dbReference>
<dbReference type="PROSITE" id="PS50851">
    <property type="entry name" value="CHEW"/>
    <property type="match status" value="1"/>
</dbReference>
<dbReference type="EMBL" id="CM000776">
    <property type="protein sequence ID" value="EES89689.1"/>
    <property type="molecule type" value="Genomic_DNA"/>
</dbReference>
<feature type="domain" description="CheW-like" evidence="12">
    <location>
        <begin position="513"/>
        <end position="647"/>
    </location>
</feature>
<dbReference type="CDD" id="cd00731">
    <property type="entry name" value="CheA_reg"/>
    <property type="match status" value="1"/>
</dbReference>
<dbReference type="InterPro" id="IPR001789">
    <property type="entry name" value="Sig_transdc_resp-reg_receiver"/>
</dbReference>
<evidence type="ECO:0000256" key="4">
    <source>
        <dbReference type="ARBA" id="ARBA00022679"/>
    </source>
</evidence>
<dbReference type="PANTHER" id="PTHR43395">
    <property type="entry name" value="SENSOR HISTIDINE KINASE CHEA"/>
    <property type="match status" value="1"/>
</dbReference>
<evidence type="ECO:0000259" key="10">
    <source>
        <dbReference type="PROSITE" id="PS50109"/>
    </source>
</evidence>
<dbReference type="Gene3D" id="3.30.565.10">
    <property type="entry name" value="Histidine kinase-like ATPase, C-terminal domain"/>
    <property type="match status" value="1"/>
</dbReference>
<feature type="compositionally biased region" description="Low complexity" evidence="9">
    <location>
        <begin position="133"/>
        <end position="155"/>
    </location>
</feature>
<dbReference type="SMART" id="SM00073">
    <property type="entry name" value="HPT"/>
    <property type="match status" value="1"/>
</dbReference>
<comment type="catalytic activity">
    <reaction evidence="1">
        <text>ATP + protein L-histidine = ADP + protein N-phospho-L-histidine.</text>
        <dbReference type="EC" id="2.7.13.3"/>
    </reaction>
</comment>
<reference evidence="14 15" key="1">
    <citation type="journal article" date="2009" name="J. Bacteriol.">
        <title>Genome sequence of the emerging pathogen Helicobacter canadensis.</title>
        <authorList>
            <person name="Loman N.J."/>
            <person name="Snyder L.A."/>
            <person name="Linton J.D."/>
            <person name="Langdon R."/>
            <person name="Lawson A.J."/>
            <person name="Weinstock G.M."/>
            <person name="Wren B.W."/>
            <person name="Pallen M.J."/>
        </authorList>
    </citation>
    <scope>NUCLEOTIDE SEQUENCE [LARGE SCALE GENOMIC DNA]</scope>
    <source>
        <strain evidence="14 15">MIT 98-5491</strain>
    </source>
</reference>
<feature type="modified residue" description="4-aspartylphosphate" evidence="7">
    <location>
        <position position="723"/>
    </location>
</feature>
<dbReference type="InterPro" id="IPR002545">
    <property type="entry name" value="CheW-lke_dom"/>
</dbReference>
<dbReference type="SUPFAM" id="SSF52172">
    <property type="entry name" value="CheY-like"/>
    <property type="match status" value="1"/>
</dbReference>